<keyword evidence="2 5" id="KW-0699">rRNA-binding</keyword>
<evidence type="ECO:0000256" key="4">
    <source>
        <dbReference type="ARBA" id="ARBA00022917"/>
    </source>
</evidence>
<evidence type="ECO:0000259" key="6">
    <source>
        <dbReference type="Pfam" id="PF05670"/>
    </source>
</evidence>
<feature type="coiled-coil region" evidence="5">
    <location>
        <begin position="311"/>
        <end position="338"/>
    </location>
</feature>
<dbReference type="EMBL" id="SIJB01000026">
    <property type="protein sequence ID" value="NBI29623.1"/>
    <property type="molecule type" value="Genomic_DNA"/>
</dbReference>
<comment type="similarity">
    <text evidence="5">Belongs to the NEMF family.</text>
</comment>
<evidence type="ECO:0000313" key="8">
    <source>
        <dbReference type="Proteomes" id="UP000448943"/>
    </source>
</evidence>
<evidence type="ECO:0000256" key="5">
    <source>
        <dbReference type="HAMAP-Rule" id="MF_00844"/>
    </source>
</evidence>
<reference evidence="7 8" key="1">
    <citation type="submission" date="2019-01" db="EMBL/GenBank/DDBJ databases">
        <title>Chengkuizengella sp. nov., isolated from deep-sea sediment of East Pacific Ocean.</title>
        <authorList>
            <person name="Yang J."/>
            <person name="Lai Q."/>
            <person name="Shao Z."/>
        </authorList>
    </citation>
    <scope>NUCLEOTIDE SEQUENCE [LARGE SCALE GENOMIC DNA]</scope>
    <source>
        <strain evidence="7 8">YPA3-1-1</strain>
    </source>
</reference>
<dbReference type="GO" id="GO:0072344">
    <property type="term" value="P:rescue of stalled ribosome"/>
    <property type="evidence" value="ECO:0007669"/>
    <property type="project" value="UniProtKB-UniRule"/>
</dbReference>
<keyword evidence="1 5" id="KW-0820">tRNA-binding</keyword>
<evidence type="ECO:0000256" key="3">
    <source>
        <dbReference type="ARBA" id="ARBA00022884"/>
    </source>
</evidence>
<dbReference type="PANTHER" id="PTHR15239">
    <property type="entry name" value="NUCLEAR EXPORT MEDIATOR FACTOR NEMF"/>
    <property type="match status" value="1"/>
</dbReference>
<dbReference type="Gene3D" id="1.10.8.50">
    <property type="match status" value="1"/>
</dbReference>
<feature type="domain" description="NFACT RNA-binding" evidence="6">
    <location>
        <begin position="468"/>
        <end position="557"/>
    </location>
</feature>
<dbReference type="Gene3D" id="2.30.310.10">
    <property type="entry name" value="ibrinogen binding protein from staphylococcus aureus domain"/>
    <property type="match status" value="1"/>
</dbReference>
<proteinExistence type="inferred from homology"/>
<keyword evidence="8" id="KW-1185">Reference proteome</keyword>
<dbReference type="Pfam" id="PF05670">
    <property type="entry name" value="NFACT-R_1"/>
    <property type="match status" value="1"/>
</dbReference>
<sequence>MAIDGLVIHALIHELQNCVGGRINKIYQPNEHDIRLHIRAQGKNQKLILSANPTYPRAHLTEGSSQNPMEAPMFCMLLRKHCENGIIESIEQIELERIFHIKVRQRNELGDFNRKVIVVEIMSRHSNIILLDIEKNMILDSIHHVNALINRHRVVLPGAEYITPPDQGKINPLNCSEDQMNELFRNTDQQEDEKTWQFVLNLFSGISPITAKEIVSRSEIPLSCLVNELLENEQQKQKLIKTFITLMQQLKNNQYQPTILETSNKILFNILELTHVQGKMTSFNSIHQCLDEYFGSKVERDIIRQKVGDLLKLIQNEKNKNIKKLKKLNRTIVQAEEADMYRIYGELLTASLHEINRGDKEIEVINYYDEDQSKIKIPLNQKFSPSENAQYYFKKYTKSKNSVSVVKEQIVVTEKEVEYLDTILQQISSASISDIDEIKEELMEQGYIRKRNTGRKKKKKNDKPTLTCYTSSEGIQIYVGKNNLQNEYLTNRFASYKDTWLHTKDIPGSHVVIKNTEFGEKTLEEAAMIAAYFSKAKESSQVPVDYTLIRHVRKPNGSKPGYVIYDNQKTVFITPEEELIKKLEQSVK</sequence>
<dbReference type="GO" id="GO:0019843">
    <property type="term" value="F:rRNA binding"/>
    <property type="evidence" value="ECO:0007669"/>
    <property type="project" value="UniProtKB-UniRule"/>
</dbReference>
<dbReference type="GO" id="GO:1990112">
    <property type="term" value="C:RQC complex"/>
    <property type="evidence" value="ECO:0007669"/>
    <property type="project" value="TreeGrafter"/>
</dbReference>
<dbReference type="RefSeq" id="WP_160646430.1">
    <property type="nucleotide sequence ID" value="NZ_SIJB01000026.1"/>
</dbReference>
<dbReference type="OrthoDB" id="9766163at2"/>
<protein>
    <recommendedName>
        <fullName evidence="5">Rqc2 homolog RqcH</fullName>
        <shortName evidence="5">RqcH</shortName>
    </recommendedName>
</protein>
<dbReference type="Gene3D" id="3.40.970.40">
    <property type="entry name" value="fibrinogen binding protein from staphylococcus aureus domain like"/>
    <property type="match status" value="1"/>
</dbReference>
<dbReference type="HAMAP" id="MF_00844_B">
    <property type="entry name" value="RqcH_B"/>
    <property type="match status" value="1"/>
</dbReference>
<comment type="subunit">
    <text evidence="5">Associates with stalled 50S ribosomal subunits. Binds to RqcP.</text>
</comment>
<evidence type="ECO:0000256" key="1">
    <source>
        <dbReference type="ARBA" id="ARBA00022555"/>
    </source>
</evidence>
<evidence type="ECO:0000313" key="7">
    <source>
        <dbReference type="EMBL" id="NBI29623.1"/>
    </source>
</evidence>
<dbReference type="FunFam" id="2.30.310.10:FF:000004">
    <property type="entry name" value="Fibronectin-binding protein A"/>
    <property type="match status" value="1"/>
</dbReference>
<dbReference type="AlphaFoldDB" id="A0A6N9Q4A8"/>
<dbReference type="PANTHER" id="PTHR15239:SF6">
    <property type="entry name" value="RIBOSOME QUALITY CONTROL COMPLEX SUBUNIT NEMF"/>
    <property type="match status" value="1"/>
</dbReference>
<gene>
    <name evidence="5" type="primary">rqcH</name>
    <name evidence="7" type="ORF">ERL59_11700</name>
</gene>
<dbReference type="Proteomes" id="UP000448943">
    <property type="component" value="Unassembled WGS sequence"/>
</dbReference>
<dbReference type="GO" id="GO:0000049">
    <property type="term" value="F:tRNA binding"/>
    <property type="evidence" value="ECO:0007669"/>
    <property type="project" value="UniProtKB-UniRule"/>
</dbReference>
<dbReference type="InterPro" id="IPR051608">
    <property type="entry name" value="RQC_Subunit_NEMF"/>
</dbReference>
<dbReference type="InterPro" id="IPR008532">
    <property type="entry name" value="NFACT_RNA-bd"/>
</dbReference>
<dbReference type="InterPro" id="IPR043682">
    <property type="entry name" value="RqcH_bacterial"/>
</dbReference>
<accession>A0A6N9Q4A8</accession>
<comment type="function">
    <text evidence="5">Key component of the ribosome quality control system (RQC), a ribosome-associated complex that mediates the extraction of incompletely synthesized nascent chains from stalled ribosomes and their subsequent degradation. RqcH recruits Ala-charged tRNA, and with RqcP directs the elongation of stalled nascent chains on 50S ribosomal subunits, leading to non-templated C-terminal alanine extensions (Ala tail). The Ala tail promotes nascent chain degradation. May add between 1 and at least 8 Ala residues. Binds to stalled 50S ribosomal subunits.</text>
</comment>
<organism evidence="7 8">
    <name type="scientific">Chengkuizengella marina</name>
    <dbReference type="NCBI Taxonomy" id="2507566"/>
    <lineage>
        <taxon>Bacteria</taxon>
        <taxon>Bacillati</taxon>
        <taxon>Bacillota</taxon>
        <taxon>Bacilli</taxon>
        <taxon>Bacillales</taxon>
        <taxon>Paenibacillaceae</taxon>
        <taxon>Chengkuizengella</taxon>
    </lineage>
</organism>
<keyword evidence="5" id="KW-0175">Coiled coil</keyword>
<keyword evidence="3 5" id="KW-0694">RNA-binding</keyword>
<evidence type="ECO:0000256" key="2">
    <source>
        <dbReference type="ARBA" id="ARBA00022730"/>
    </source>
</evidence>
<comment type="caution">
    <text evidence="7">The sequence shown here is derived from an EMBL/GenBank/DDBJ whole genome shotgun (WGS) entry which is preliminary data.</text>
</comment>
<keyword evidence="4 5" id="KW-0648">Protein biosynthesis</keyword>
<dbReference type="Pfam" id="PF05833">
    <property type="entry name" value="NFACT_N"/>
    <property type="match status" value="1"/>
</dbReference>
<name>A0A6N9Q4A8_9BACL</name>
<dbReference type="GO" id="GO:0043023">
    <property type="term" value="F:ribosomal large subunit binding"/>
    <property type="evidence" value="ECO:0007669"/>
    <property type="project" value="UniProtKB-UniRule"/>
</dbReference>